<evidence type="ECO:0000259" key="3">
    <source>
        <dbReference type="PROSITE" id="PS50206"/>
    </source>
</evidence>
<dbReference type="PANTHER" id="PTHR43855:SF1">
    <property type="entry name" value="THIOSULFATE SULFURTRANSFERASE"/>
    <property type="match status" value="1"/>
</dbReference>
<proteinExistence type="predicted"/>
<dbReference type="InterPro" id="IPR036873">
    <property type="entry name" value="Rhodanese-like_dom_sf"/>
</dbReference>
<dbReference type="SMART" id="SM00450">
    <property type="entry name" value="RHOD"/>
    <property type="match status" value="2"/>
</dbReference>
<keyword evidence="1" id="KW-0677">Repeat</keyword>
<dbReference type="Pfam" id="PF00581">
    <property type="entry name" value="Rhodanese"/>
    <property type="match status" value="2"/>
</dbReference>
<dbReference type="InterPro" id="IPR001763">
    <property type="entry name" value="Rhodanese-like_dom"/>
</dbReference>
<feature type="domain" description="Rhodanese" evidence="3">
    <location>
        <begin position="170"/>
        <end position="282"/>
    </location>
</feature>
<evidence type="ECO:0000256" key="2">
    <source>
        <dbReference type="SAM" id="SignalP"/>
    </source>
</evidence>
<reference evidence="4" key="1">
    <citation type="journal article" date="2020" name="Int. J. Syst. Evol. Microbiol.">
        <title>Aquipluma nitroreducens gen. nov. sp. nov., a novel facultatively anaerobic bacterium isolated from a freshwater lake.</title>
        <authorList>
            <person name="Watanabe M."/>
            <person name="Kojima H."/>
            <person name="Fukui M."/>
        </authorList>
    </citation>
    <scope>NUCLEOTIDE SEQUENCE</scope>
    <source>
        <strain evidence="4">MeG22</strain>
    </source>
</reference>
<dbReference type="SUPFAM" id="SSF52821">
    <property type="entry name" value="Rhodanese/Cell cycle control phosphatase"/>
    <property type="match status" value="2"/>
</dbReference>
<dbReference type="RefSeq" id="WP_318348468.1">
    <property type="nucleotide sequence ID" value="NZ_AP018694.1"/>
</dbReference>
<feature type="domain" description="Rhodanese" evidence="3">
    <location>
        <begin position="35"/>
        <end position="142"/>
    </location>
</feature>
<sequence length="283" mass="30909">MLKKLFAFALALMAIHSFAQSPVISAKDLANELKTNKNLVIVDVNAPDVYAKKHVQGAISLFFKELYQPNAVEGKLRPAPELAEILGKKGISNTAKIVVYENESNKHNNRVWWILKSLGAADVWSLHVDAKEFAAAQLVLNSNPATAKPTTFALAESKYKSLTMDEVKNLPQGTLLLDGREKEEFNGVDAAKKSKGHIPGAVWMNYREVLTPTGAFKTKDEIIAAASKFGATPEKPIVVYCNSGVKASTLLVGLKEIAGFQNVQYYGGSYADWSSNPENQIVK</sequence>
<evidence type="ECO:0000313" key="4">
    <source>
        <dbReference type="EMBL" id="BBE20308.1"/>
    </source>
</evidence>
<dbReference type="PANTHER" id="PTHR43855">
    <property type="entry name" value="THIOSULFATE SULFURTRANSFERASE"/>
    <property type="match status" value="1"/>
</dbReference>
<dbReference type="Gene3D" id="3.40.250.10">
    <property type="entry name" value="Rhodanese-like domain"/>
    <property type="match status" value="2"/>
</dbReference>
<accession>A0A5K7SFE6</accession>
<name>A0A5K7SFE6_9BACT</name>
<dbReference type="AlphaFoldDB" id="A0A5K7SFE6"/>
<keyword evidence="2" id="KW-0732">Signal</keyword>
<dbReference type="KEGG" id="anf:AQPE_4499"/>
<keyword evidence="5" id="KW-1185">Reference proteome</keyword>
<gene>
    <name evidence="4" type="ORF">AQPE_4499</name>
</gene>
<evidence type="ECO:0000313" key="5">
    <source>
        <dbReference type="Proteomes" id="UP001193389"/>
    </source>
</evidence>
<feature type="chain" id="PRO_5024340581" evidence="2">
    <location>
        <begin position="20"/>
        <end position="283"/>
    </location>
</feature>
<dbReference type="InterPro" id="IPR051126">
    <property type="entry name" value="Thiosulfate_sulfurtransferase"/>
</dbReference>
<dbReference type="PROSITE" id="PS50206">
    <property type="entry name" value="RHODANESE_3"/>
    <property type="match status" value="2"/>
</dbReference>
<protein>
    <submittedName>
        <fullName evidence="4">Thiosulfate sulfurtransferase, rhodanese</fullName>
    </submittedName>
</protein>
<dbReference type="Proteomes" id="UP001193389">
    <property type="component" value="Chromosome"/>
</dbReference>
<organism evidence="4 5">
    <name type="scientific">Aquipluma nitroreducens</name>
    <dbReference type="NCBI Taxonomy" id="2010828"/>
    <lineage>
        <taxon>Bacteria</taxon>
        <taxon>Pseudomonadati</taxon>
        <taxon>Bacteroidota</taxon>
        <taxon>Bacteroidia</taxon>
        <taxon>Marinilabiliales</taxon>
        <taxon>Prolixibacteraceae</taxon>
        <taxon>Aquipluma</taxon>
    </lineage>
</organism>
<dbReference type="EMBL" id="AP018694">
    <property type="protein sequence ID" value="BBE20308.1"/>
    <property type="molecule type" value="Genomic_DNA"/>
</dbReference>
<feature type="signal peptide" evidence="2">
    <location>
        <begin position="1"/>
        <end position="19"/>
    </location>
</feature>
<dbReference type="CDD" id="cd01449">
    <property type="entry name" value="TST_Repeat_2"/>
    <property type="match status" value="1"/>
</dbReference>
<evidence type="ECO:0000256" key="1">
    <source>
        <dbReference type="ARBA" id="ARBA00022737"/>
    </source>
</evidence>